<protein>
    <submittedName>
        <fullName evidence="1">Uncharacterized protein</fullName>
    </submittedName>
</protein>
<accession>A0AAV9UF95</accession>
<dbReference type="Proteomes" id="UP001373714">
    <property type="component" value="Unassembled WGS sequence"/>
</dbReference>
<sequence>MTEYTKQRDNDRAAEKDIVFNIPASVATAANKILEIDTRSAPGCSDGLGDFADKKKAVLKRPGIKGRSAAIQYANAICASEHFIEGVIRGGPLAMFQNFDIGNVVIRAAGAAEAYAIVLEYARSVTGGIIPRLDPVKLATVAWVLAYRYHEQSRRVQTHNTIPASDIQSQCPLASTMCTANCQILGGAMGYCTTQCQTKRTTGPCTATSTKSSPVRVVTASITPWEVPPTYIDIPLPAPPAPSANCPDDNSGLFAVDLLKGAEYHFCQFVKYPQEMTKPLLKSYDGTGDDFAQTPGPSVKPGDYQPTLFKIDLTFTPLPKTKCLMTCQEAYRAIVNGPCGKKDGNRISRSGHINVGCGIYFYNILSPPRSLSSRECHKPFSHGDSRKKDIDLLLKLFVDKLGDTTLGPNDKPWGPRIDDIKHTNYRFTVAWIKGCISTVQPMKLREPIPGVWMRDLLYENWSRCNNGGAGGFIDAGCLRYTYSPGLPEITLRLV</sequence>
<proteinExistence type="predicted"/>
<name>A0AAV9UF95_9PEZI</name>
<reference evidence="1 2" key="1">
    <citation type="submission" date="2019-10" db="EMBL/GenBank/DDBJ databases">
        <authorList>
            <person name="Palmer J.M."/>
        </authorList>
    </citation>
    <scope>NUCLEOTIDE SEQUENCE [LARGE SCALE GENOMIC DNA]</scope>
    <source>
        <strain evidence="1 2">TWF730</strain>
    </source>
</reference>
<comment type="caution">
    <text evidence="1">The sequence shown here is derived from an EMBL/GenBank/DDBJ whole genome shotgun (WGS) entry which is preliminary data.</text>
</comment>
<keyword evidence="2" id="KW-1185">Reference proteome</keyword>
<gene>
    <name evidence="1" type="ORF">TWF730_001814</name>
</gene>
<dbReference type="EMBL" id="JAVHNS010000011">
    <property type="protein sequence ID" value="KAK6340039.1"/>
    <property type="molecule type" value="Genomic_DNA"/>
</dbReference>
<evidence type="ECO:0000313" key="2">
    <source>
        <dbReference type="Proteomes" id="UP001373714"/>
    </source>
</evidence>
<evidence type="ECO:0000313" key="1">
    <source>
        <dbReference type="EMBL" id="KAK6340039.1"/>
    </source>
</evidence>
<organism evidence="1 2">
    <name type="scientific">Orbilia blumenaviensis</name>
    <dbReference type="NCBI Taxonomy" id="1796055"/>
    <lineage>
        <taxon>Eukaryota</taxon>
        <taxon>Fungi</taxon>
        <taxon>Dikarya</taxon>
        <taxon>Ascomycota</taxon>
        <taxon>Pezizomycotina</taxon>
        <taxon>Orbiliomycetes</taxon>
        <taxon>Orbiliales</taxon>
        <taxon>Orbiliaceae</taxon>
        <taxon>Orbilia</taxon>
    </lineage>
</organism>
<dbReference type="AlphaFoldDB" id="A0AAV9UF95"/>